<evidence type="ECO:0008006" key="3">
    <source>
        <dbReference type="Google" id="ProtNLM"/>
    </source>
</evidence>
<keyword evidence="2" id="KW-1185">Reference proteome</keyword>
<evidence type="ECO:0000313" key="1">
    <source>
        <dbReference type="EMBL" id="SFE92619.1"/>
    </source>
</evidence>
<dbReference type="RefSeq" id="WP_149758957.1">
    <property type="nucleotide sequence ID" value="NZ_FOMS01000024.1"/>
</dbReference>
<protein>
    <recommendedName>
        <fullName evidence="3">TnsA endonuclease N terminal</fullName>
    </recommendedName>
</protein>
<organism evidence="1 2">
    <name type="scientific">Roseivivax sediminis</name>
    <dbReference type="NCBI Taxonomy" id="936889"/>
    <lineage>
        <taxon>Bacteria</taxon>
        <taxon>Pseudomonadati</taxon>
        <taxon>Pseudomonadota</taxon>
        <taxon>Alphaproteobacteria</taxon>
        <taxon>Rhodobacterales</taxon>
        <taxon>Roseobacteraceae</taxon>
        <taxon>Roseivivax</taxon>
    </lineage>
</organism>
<dbReference type="OrthoDB" id="7724038at2"/>
<dbReference type="Proteomes" id="UP000325289">
    <property type="component" value="Unassembled WGS sequence"/>
</dbReference>
<dbReference type="AlphaFoldDB" id="A0A1I2EIP3"/>
<reference evidence="1 2" key="1">
    <citation type="submission" date="2016-10" db="EMBL/GenBank/DDBJ databases">
        <authorList>
            <person name="Varghese N."/>
            <person name="Submissions S."/>
        </authorList>
    </citation>
    <scope>NUCLEOTIDE SEQUENCE [LARGE SCALE GENOMIC DNA]</scope>
    <source>
        <strain evidence="2">YIM D21,KCTC 23444,ACCC 10710</strain>
    </source>
</reference>
<accession>A0A1I2EIP3</accession>
<name>A0A1I2EIP3_9RHOB</name>
<sequence>MTDDMIIEHDEWPYSPKRLPRQAKIQIPGGHGVLPARAVRNTLSVSSSTQKTVVMSRTEANDYRPEVGYCDSAAEAAVAHEVLVSPNTYDVEFQPFTLPITLEGKDREHTMDLRVTLRNGERRAIFVRNRRSLMKARTQAEIDAIRRALGPEHRDRFMVVDADDFSRARRENLSRMYDLVFRPDKAADELVEEAAYGLGTLWLLRDLVAVLDLQPARVWQSAMRLIARGRLLADLDAVFCHYSRVWLPQ</sequence>
<evidence type="ECO:0000313" key="2">
    <source>
        <dbReference type="Proteomes" id="UP000325289"/>
    </source>
</evidence>
<proteinExistence type="predicted"/>
<gene>
    <name evidence="1" type="ORF">SAMN04515678_12412</name>
</gene>
<dbReference type="EMBL" id="FOMS01000024">
    <property type="protein sequence ID" value="SFE92619.1"/>
    <property type="molecule type" value="Genomic_DNA"/>
</dbReference>